<comment type="caution">
    <text evidence="1">The sequence shown here is derived from an EMBL/GenBank/DDBJ whole genome shotgun (WGS) entry which is preliminary data.</text>
</comment>
<sequence>MAELAHRLDLQYMINSEDRVVAPFSSYAAEFNPNRQITTPAFVVRSPAVAEKSCIFGKIKPFIGETLDFITREEEKKEDLVDWAKRLNKRRQI</sequence>
<proteinExistence type="predicted"/>
<protein>
    <submittedName>
        <fullName evidence="1">Uncharacterized protein</fullName>
    </submittedName>
</protein>
<evidence type="ECO:0000313" key="2">
    <source>
        <dbReference type="Proteomes" id="UP000712281"/>
    </source>
</evidence>
<evidence type="ECO:0000313" key="1">
    <source>
        <dbReference type="EMBL" id="KAF2607955.1"/>
    </source>
</evidence>
<dbReference type="EMBL" id="QGKW02000276">
    <property type="protein sequence ID" value="KAF2607955.1"/>
    <property type="molecule type" value="Genomic_DNA"/>
</dbReference>
<organism evidence="1 2">
    <name type="scientific">Brassica cretica</name>
    <name type="common">Mustard</name>
    <dbReference type="NCBI Taxonomy" id="69181"/>
    <lineage>
        <taxon>Eukaryota</taxon>
        <taxon>Viridiplantae</taxon>
        <taxon>Streptophyta</taxon>
        <taxon>Embryophyta</taxon>
        <taxon>Tracheophyta</taxon>
        <taxon>Spermatophyta</taxon>
        <taxon>Magnoliopsida</taxon>
        <taxon>eudicotyledons</taxon>
        <taxon>Gunneridae</taxon>
        <taxon>Pentapetalae</taxon>
        <taxon>rosids</taxon>
        <taxon>malvids</taxon>
        <taxon>Brassicales</taxon>
        <taxon>Brassicaceae</taxon>
        <taxon>Brassiceae</taxon>
        <taxon>Brassica</taxon>
    </lineage>
</organism>
<accession>A0A8S9LLI2</accession>
<name>A0A8S9LLI2_BRACR</name>
<reference evidence="1" key="1">
    <citation type="submission" date="2019-12" db="EMBL/GenBank/DDBJ databases">
        <title>Genome sequencing and annotation of Brassica cretica.</title>
        <authorList>
            <person name="Studholme D.J."/>
            <person name="Sarris P.F."/>
        </authorList>
    </citation>
    <scope>NUCLEOTIDE SEQUENCE</scope>
    <source>
        <strain evidence="1">PFS-001/15</strain>
        <tissue evidence="1">Leaf</tissue>
    </source>
</reference>
<gene>
    <name evidence="1" type="ORF">F2Q68_00043796</name>
</gene>
<dbReference type="Proteomes" id="UP000712281">
    <property type="component" value="Unassembled WGS sequence"/>
</dbReference>
<dbReference type="AlphaFoldDB" id="A0A8S9LLI2"/>